<evidence type="ECO:0000313" key="2">
    <source>
        <dbReference type="Proteomes" id="UP001279410"/>
    </source>
</evidence>
<dbReference type="EMBL" id="BRZM01000041">
    <property type="protein sequence ID" value="GLD60550.1"/>
    <property type="molecule type" value="Genomic_DNA"/>
</dbReference>
<reference evidence="1" key="1">
    <citation type="submission" date="2022-08" db="EMBL/GenBank/DDBJ databases">
        <title>Genome sequencing of akame (Lates japonicus).</title>
        <authorList>
            <person name="Hashiguchi Y."/>
            <person name="Takahashi H."/>
        </authorList>
    </citation>
    <scope>NUCLEOTIDE SEQUENCE</scope>
    <source>
        <strain evidence="1">Kochi</strain>
    </source>
</reference>
<accession>A0AAD3MUA8</accession>
<keyword evidence="2" id="KW-1185">Reference proteome</keyword>
<protein>
    <submittedName>
        <fullName evidence="1">GRB2 related adaptor protein a isoform X2</fullName>
    </submittedName>
</protein>
<dbReference type="Proteomes" id="UP001279410">
    <property type="component" value="Unassembled WGS sequence"/>
</dbReference>
<evidence type="ECO:0000313" key="1">
    <source>
        <dbReference type="EMBL" id="GLD60550.1"/>
    </source>
</evidence>
<organism evidence="1 2">
    <name type="scientific">Lates japonicus</name>
    <name type="common">Japanese lates</name>
    <dbReference type="NCBI Taxonomy" id="270547"/>
    <lineage>
        <taxon>Eukaryota</taxon>
        <taxon>Metazoa</taxon>
        <taxon>Chordata</taxon>
        <taxon>Craniata</taxon>
        <taxon>Vertebrata</taxon>
        <taxon>Euteleostomi</taxon>
        <taxon>Actinopterygii</taxon>
        <taxon>Neopterygii</taxon>
        <taxon>Teleostei</taxon>
        <taxon>Neoteleostei</taxon>
        <taxon>Acanthomorphata</taxon>
        <taxon>Carangaria</taxon>
        <taxon>Carangaria incertae sedis</taxon>
        <taxon>Centropomidae</taxon>
        <taxon>Lates</taxon>
    </lineage>
</organism>
<gene>
    <name evidence="1" type="ORF">AKAME5_001243700</name>
</gene>
<sequence>MSRFLKIKLASYLATTTEQDRGAASQVEFYICFAKEDCLSERPESTLPGVPIMHTLSSTSRPTTLPSYASCVVMSSNSLTAPIRCAGGAVAMGTWATSPRSTSSLFTTANDLMCQSKMEPFPQVLQRAVLTPSLTLLPCSALAH</sequence>
<proteinExistence type="predicted"/>
<comment type="caution">
    <text evidence="1">The sequence shown here is derived from an EMBL/GenBank/DDBJ whole genome shotgun (WGS) entry which is preliminary data.</text>
</comment>
<name>A0AAD3MUA8_LATJO</name>
<dbReference type="AlphaFoldDB" id="A0AAD3MUA8"/>